<dbReference type="EMBL" id="CAJJDP010000159">
    <property type="protein sequence ID" value="CAD8212335.1"/>
    <property type="molecule type" value="Genomic_DNA"/>
</dbReference>
<organism evidence="1 2">
    <name type="scientific">Paramecium octaurelia</name>
    <dbReference type="NCBI Taxonomy" id="43137"/>
    <lineage>
        <taxon>Eukaryota</taxon>
        <taxon>Sar</taxon>
        <taxon>Alveolata</taxon>
        <taxon>Ciliophora</taxon>
        <taxon>Intramacronucleata</taxon>
        <taxon>Oligohymenophorea</taxon>
        <taxon>Peniculida</taxon>
        <taxon>Parameciidae</taxon>
        <taxon>Paramecium</taxon>
    </lineage>
</organism>
<evidence type="ECO:0000313" key="2">
    <source>
        <dbReference type="Proteomes" id="UP000683925"/>
    </source>
</evidence>
<protein>
    <submittedName>
        <fullName evidence="1">Uncharacterized protein</fullName>
    </submittedName>
</protein>
<dbReference type="Proteomes" id="UP000683925">
    <property type="component" value="Unassembled WGS sequence"/>
</dbReference>
<evidence type="ECO:0000313" key="1">
    <source>
        <dbReference type="EMBL" id="CAD8212335.1"/>
    </source>
</evidence>
<gene>
    <name evidence="1" type="ORF">POCTA_138.1.T1570099</name>
</gene>
<dbReference type="OMA" id="YIWPGET"/>
<reference evidence="1" key="1">
    <citation type="submission" date="2021-01" db="EMBL/GenBank/DDBJ databases">
        <authorList>
            <consortium name="Genoscope - CEA"/>
            <person name="William W."/>
        </authorList>
    </citation>
    <scope>NUCLEOTIDE SEQUENCE</scope>
</reference>
<accession>A0A8S1YE58</accession>
<proteinExistence type="predicted"/>
<sequence>MYNNLSQKIINSICYITSGLDIQKHNFWILKQNMNENSQQKNSIIQFQGLLYFPHGFYLGIAQLPYIQAYEEIFNGKAQEDVKQEVKEEYDSESVKREPESQSIKDTCKKISKFSPYIWPGETKNYYKNIGKKLSSFITNSFDQPYVKQDPFVIQFVKIQGQNYSRIHFEKLFTSQIARKIATQFFGNYQWCSQFIQQNKTELGLYLRHNKHMYKRKSSTKK</sequence>
<name>A0A8S1YE58_PAROT</name>
<keyword evidence="2" id="KW-1185">Reference proteome</keyword>
<dbReference type="AlphaFoldDB" id="A0A8S1YE58"/>
<comment type="caution">
    <text evidence="1">The sequence shown here is derived from an EMBL/GenBank/DDBJ whole genome shotgun (WGS) entry which is preliminary data.</text>
</comment>
<dbReference type="OrthoDB" id="308461at2759"/>